<dbReference type="HOGENOM" id="CLU_1839494_0_0_11"/>
<feature type="non-terminal residue" evidence="2">
    <location>
        <position position="140"/>
    </location>
</feature>
<gene>
    <name evidence="2" type="ORF">SSOG_00459</name>
</gene>
<sequence length="140" mass="15549">MLRLMPISDRDKDAEILTLRHQLAVLQRQTDKQKLTWPDRALLAALLHRLPRVRLRQLPLIVSPDTVLRWHRELLPAATQRLPAPNGRDGPAPYDQSVLLCYGSRGRIPAGAIGESMANSPPSGSRWPPPPCGTSSRNTA</sequence>
<proteinExistence type="predicted"/>
<name>D9WAV3_9ACTN</name>
<organism evidence="2 3">
    <name type="scientific">Streptomyces himastatinicus ATCC 53653</name>
    <dbReference type="NCBI Taxonomy" id="457427"/>
    <lineage>
        <taxon>Bacteria</taxon>
        <taxon>Bacillati</taxon>
        <taxon>Actinomycetota</taxon>
        <taxon>Actinomycetes</taxon>
        <taxon>Kitasatosporales</taxon>
        <taxon>Streptomycetaceae</taxon>
        <taxon>Streptomyces</taxon>
        <taxon>Streptomyces violaceusniger group</taxon>
    </lineage>
</organism>
<evidence type="ECO:0008006" key="4">
    <source>
        <dbReference type="Google" id="ProtNLM"/>
    </source>
</evidence>
<protein>
    <recommendedName>
        <fullName evidence="4">Integrase</fullName>
    </recommendedName>
</protein>
<accession>D9WAV3</accession>
<reference evidence="2 3" key="1">
    <citation type="submission" date="2009-02" db="EMBL/GenBank/DDBJ databases">
        <title>Annotation of Streptomyces hygroscopicus strain ATCC 53653.</title>
        <authorList>
            <consortium name="The Broad Institute Genome Sequencing Platform"/>
            <consortium name="Broad Institute Microbial Sequencing Center"/>
            <person name="Fischbach M."/>
            <person name="Godfrey P."/>
            <person name="Ward D."/>
            <person name="Young S."/>
            <person name="Zeng Q."/>
            <person name="Koehrsen M."/>
            <person name="Alvarado L."/>
            <person name="Berlin A.M."/>
            <person name="Bochicchio J."/>
            <person name="Borenstein D."/>
            <person name="Chapman S.B."/>
            <person name="Chen Z."/>
            <person name="Engels R."/>
            <person name="Freedman E."/>
            <person name="Gellesch M."/>
            <person name="Goldberg J."/>
            <person name="Griggs A."/>
            <person name="Gujja S."/>
            <person name="Heilman E.R."/>
            <person name="Heiman D.I."/>
            <person name="Hepburn T.A."/>
            <person name="Howarth C."/>
            <person name="Jen D."/>
            <person name="Larson L."/>
            <person name="Lewis B."/>
            <person name="Mehta T."/>
            <person name="Park D."/>
            <person name="Pearson M."/>
            <person name="Richards J."/>
            <person name="Roberts A."/>
            <person name="Saif S."/>
            <person name="Shea T.D."/>
            <person name="Shenoy N."/>
            <person name="Sisk P."/>
            <person name="Stolte C."/>
            <person name="Sykes S.N."/>
            <person name="Thomson T."/>
            <person name="Walk T."/>
            <person name="White J."/>
            <person name="Yandava C."/>
            <person name="Straight P."/>
            <person name="Clardy J."/>
            <person name="Hung D."/>
            <person name="Kolter R."/>
            <person name="Mekalanos J."/>
            <person name="Walker S."/>
            <person name="Walsh C.T."/>
            <person name="Wieland-Brown L.C."/>
            <person name="Haas B."/>
            <person name="Nusbaum C."/>
            <person name="Birren B."/>
        </authorList>
    </citation>
    <scope>NUCLEOTIDE SEQUENCE [LARGE SCALE GENOMIC DNA]</scope>
    <source>
        <strain evidence="2 3">ATCC 53653</strain>
    </source>
</reference>
<keyword evidence="3" id="KW-1185">Reference proteome</keyword>
<feature type="region of interest" description="Disordered" evidence="1">
    <location>
        <begin position="112"/>
        <end position="140"/>
    </location>
</feature>
<evidence type="ECO:0000313" key="2">
    <source>
        <dbReference type="EMBL" id="EFL20747.1"/>
    </source>
</evidence>
<dbReference type="EMBL" id="GG657754">
    <property type="protein sequence ID" value="EFL20747.1"/>
    <property type="molecule type" value="Genomic_DNA"/>
</dbReference>
<dbReference type="AlphaFoldDB" id="D9WAV3"/>
<evidence type="ECO:0000313" key="3">
    <source>
        <dbReference type="Proteomes" id="UP000003963"/>
    </source>
</evidence>
<evidence type="ECO:0000256" key="1">
    <source>
        <dbReference type="SAM" id="MobiDB-lite"/>
    </source>
</evidence>
<dbReference type="Proteomes" id="UP000003963">
    <property type="component" value="Unassembled WGS sequence"/>
</dbReference>